<gene>
    <name evidence="5" type="ORF">OE88DRAFT_1730459</name>
</gene>
<feature type="compositionally biased region" description="Pro residues" evidence="4">
    <location>
        <begin position="97"/>
        <end position="108"/>
    </location>
</feature>
<sequence length="108" mass="12164">MGVRLRFSMHGKRHQKTFRLNAIDSRKRRDAKPIEVLGVYNPKPEAGEHYKTVQWSVDRIKYWLGVGALPSPSVVRLLTLGGIIPPDSKYHKSATKPPAPAEPPILDK</sequence>
<dbReference type="Pfam" id="PF00886">
    <property type="entry name" value="Ribosomal_S16"/>
    <property type="match status" value="1"/>
</dbReference>
<dbReference type="NCBIfam" id="TIGR00002">
    <property type="entry name" value="S16"/>
    <property type="match status" value="1"/>
</dbReference>
<accession>A0A5C3NKN7</accession>
<evidence type="ECO:0000313" key="6">
    <source>
        <dbReference type="Proteomes" id="UP000305948"/>
    </source>
</evidence>
<protein>
    <submittedName>
        <fullName evidence="5">Ribosomal protein S16</fullName>
    </submittedName>
</protein>
<name>A0A5C3NKN7_9AGAM</name>
<dbReference type="STRING" id="5364.A0A5C3NKN7"/>
<dbReference type="GO" id="GO:0005763">
    <property type="term" value="C:mitochondrial small ribosomal subunit"/>
    <property type="evidence" value="ECO:0007669"/>
    <property type="project" value="TreeGrafter"/>
</dbReference>
<feature type="region of interest" description="Disordered" evidence="4">
    <location>
        <begin position="86"/>
        <end position="108"/>
    </location>
</feature>
<dbReference type="Gene3D" id="3.30.1320.10">
    <property type="match status" value="1"/>
</dbReference>
<evidence type="ECO:0000256" key="4">
    <source>
        <dbReference type="SAM" id="MobiDB-lite"/>
    </source>
</evidence>
<dbReference type="SUPFAM" id="SSF54565">
    <property type="entry name" value="Ribosomal protein S16"/>
    <property type="match status" value="1"/>
</dbReference>
<dbReference type="GO" id="GO:0003735">
    <property type="term" value="F:structural constituent of ribosome"/>
    <property type="evidence" value="ECO:0007669"/>
    <property type="project" value="InterPro"/>
</dbReference>
<evidence type="ECO:0000256" key="2">
    <source>
        <dbReference type="ARBA" id="ARBA00022980"/>
    </source>
</evidence>
<reference evidence="5 6" key="1">
    <citation type="journal article" date="2019" name="Nat. Ecol. Evol.">
        <title>Megaphylogeny resolves global patterns of mushroom evolution.</title>
        <authorList>
            <person name="Varga T."/>
            <person name="Krizsan K."/>
            <person name="Foldi C."/>
            <person name="Dima B."/>
            <person name="Sanchez-Garcia M."/>
            <person name="Sanchez-Ramirez S."/>
            <person name="Szollosi G.J."/>
            <person name="Szarkandi J.G."/>
            <person name="Papp V."/>
            <person name="Albert L."/>
            <person name="Andreopoulos W."/>
            <person name="Angelini C."/>
            <person name="Antonin V."/>
            <person name="Barry K.W."/>
            <person name="Bougher N.L."/>
            <person name="Buchanan P."/>
            <person name="Buyck B."/>
            <person name="Bense V."/>
            <person name="Catcheside P."/>
            <person name="Chovatia M."/>
            <person name="Cooper J."/>
            <person name="Damon W."/>
            <person name="Desjardin D."/>
            <person name="Finy P."/>
            <person name="Geml J."/>
            <person name="Haridas S."/>
            <person name="Hughes K."/>
            <person name="Justo A."/>
            <person name="Karasinski D."/>
            <person name="Kautmanova I."/>
            <person name="Kiss B."/>
            <person name="Kocsube S."/>
            <person name="Kotiranta H."/>
            <person name="LaButti K.M."/>
            <person name="Lechner B.E."/>
            <person name="Liimatainen K."/>
            <person name="Lipzen A."/>
            <person name="Lukacs Z."/>
            <person name="Mihaltcheva S."/>
            <person name="Morgado L.N."/>
            <person name="Niskanen T."/>
            <person name="Noordeloos M.E."/>
            <person name="Ohm R.A."/>
            <person name="Ortiz-Santana B."/>
            <person name="Ovrebo C."/>
            <person name="Racz N."/>
            <person name="Riley R."/>
            <person name="Savchenko A."/>
            <person name="Shiryaev A."/>
            <person name="Soop K."/>
            <person name="Spirin V."/>
            <person name="Szebenyi C."/>
            <person name="Tomsovsky M."/>
            <person name="Tulloss R.E."/>
            <person name="Uehling J."/>
            <person name="Grigoriev I.V."/>
            <person name="Vagvolgyi C."/>
            <person name="Papp T."/>
            <person name="Martin F.M."/>
            <person name="Miettinen O."/>
            <person name="Hibbett D.S."/>
            <person name="Nagy L.G."/>
        </authorList>
    </citation>
    <scope>NUCLEOTIDE SEQUENCE [LARGE SCALE GENOMIC DNA]</scope>
    <source>
        <strain evidence="5 6">OMC1185</strain>
    </source>
</reference>
<keyword evidence="2 5" id="KW-0689">Ribosomal protein</keyword>
<dbReference type="HAMAP" id="MF_00385">
    <property type="entry name" value="Ribosomal_bS16"/>
    <property type="match status" value="1"/>
</dbReference>
<comment type="similarity">
    <text evidence="1">Belongs to the bacterial ribosomal protein bS16 family.</text>
</comment>
<evidence type="ECO:0000256" key="1">
    <source>
        <dbReference type="ARBA" id="ARBA00006668"/>
    </source>
</evidence>
<dbReference type="EMBL" id="ML213503">
    <property type="protein sequence ID" value="TFK57036.1"/>
    <property type="molecule type" value="Genomic_DNA"/>
</dbReference>
<dbReference type="GO" id="GO:0032543">
    <property type="term" value="P:mitochondrial translation"/>
    <property type="evidence" value="ECO:0007669"/>
    <property type="project" value="TreeGrafter"/>
</dbReference>
<dbReference type="InterPro" id="IPR023803">
    <property type="entry name" value="Ribosomal_bS16_dom_sf"/>
</dbReference>
<dbReference type="PANTHER" id="PTHR12919">
    <property type="entry name" value="30S RIBOSOMAL PROTEIN S16"/>
    <property type="match status" value="1"/>
</dbReference>
<dbReference type="PANTHER" id="PTHR12919:SF20">
    <property type="entry name" value="SMALL RIBOSOMAL SUBUNIT PROTEIN BS16M"/>
    <property type="match status" value="1"/>
</dbReference>
<dbReference type="InterPro" id="IPR000307">
    <property type="entry name" value="Ribosomal_bS16"/>
</dbReference>
<dbReference type="AlphaFoldDB" id="A0A5C3NKN7"/>
<keyword evidence="6" id="KW-1185">Reference proteome</keyword>
<evidence type="ECO:0000256" key="3">
    <source>
        <dbReference type="ARBA" id="ARBA00023274"/>
    </source>
</evidence>
<proteinExistence type="inferred from homology"/>
<organism evidence="5 6">
    <name type="scientific">Heliocybe sulcata</name>
    <dbReference type="NCBI Taxonomy" id="5364"/>
    <lineage>
        <taxon>Eukaryota</taxon>
        <taxon>Fungi</taxon>
        <taxon>Dikarya</taxon>
        <taxon>Basidiomycota</taxon>
        <taxon>Agaricomycotina</taxon>
        <taxon>Agaricomycetes</taxon>
        <taxon>Gloeophyllales</taxon>
        <taxon>Gloeophyllaceae</taxon>
        <taxon>Heliocybe</taxon>
    </lineage>
</organism>
<evidence type="ECO:0000313" key="5">
    <source>
        <dbReference type="EMBL" id="TFK57036.1"/>
    </source>
</evidence>
<dbReference type="Proteomes" id="UP000305948">
    <property type="component" value="Unassembled WGS sequence"/>
</dbReference>
<keyword evidence="3" id="KW-0687">Ribonucleoprotein</keyword>
<dbReference type="OrthoDB" id="407221at2759"/>